<keyword evidence="2" id="KW-0575">Peroxidase</keyword>
<keyword evidence="3" id="KW-1185">Reference proteome</keyword>
<dbReference type="EMBL" id="MXAV01000056">
    <property type="protein sequence ID" value="PKY09575.1"/>
    <property type="molecule type" value="Genomic_DNA"/>
</dbReference>
<protein>
    <submittedName>
        <fullName evidence="2">Alkylhydroperoxidase</fullName>
    </submittedName>
</protein>
<organism evidence="2 3">
    <name type="scientific">Acidithiobacillus marinus</name>
    <dbReference type="NCBI Taxonomy" id="187490"/>
    <lineage>
        <taxon>Bacteria</taxon>
        <taxon>Pseudomonadati</taxon>
        <taxon>Pseudomonadota</taxon>
        <taxon>Acidithiobacillia</taxon>
        <taxon>Acidithiobacillales</taxon>
        <taxon>Acidithiobacillaceae</taxon>
        <taxon>Acidithiobacillus</taxon>
    </lineage>
</organism>
<dbReference type="NCBIfam" id="TIGR00778">
    <property type="entry name" value="ahpD_dom"/>
    <property type="match status" value="1"/>
</dbReference>
<proteinExistence type="predicted"/>
<dbReference type="Gene3D" id="1.20.1290.10">
    <property type="entry name" value="AhpD-like"/>
    <property type="match status" value="1"/>
</dbReference>
<name>A0A2I1DI75_9PROT</name>
<dbReference type="GO" id="GO:0051920">
    <property type="term" value="F:peroxiredoxin activity"/>
    <property type="evidence" value="ECO:0007669"/>
    <property type="project" value="InterPro"/>
</dbReference>
<comment type="caution">
    <text evidence="2">The sequence shown here is derived from an EMBL/GenBank/DDBJ whole genome shotgun (WGS) entry which is preliminary data.</text>
</comment>
<evidence type="ECO:0000259" key="1">
    <source>
        <dbReference type="Pfam" id="PF02627"/>
    </source>
</evidence>
<dbReference type="InterPro" id="IPR029032">
    <property type="entry name" value="AhpD-like"/>
</dbReference>
<dbReference type="InParanoid" id="A0A2I1DI75"/>
<dbReference type="InterPro" id="IPR004675">
    <property type="entry name" value="AhpD_core"/>
</dbReference>
<keyword evidence="2" id="KW-0560">Oxidoreductase</keyword>
<accession>A0A2I1DI75</accession>
<dbReference type="SUPFAM" id="SSF69118">
    <property type="entry name" value="AhpD-like"/>
    <property type="match status" value="1"/>
</dbReference>
<dbReference type="FunCoup" id="A0A2I1DI75">
    <property type="interactions" value="35"/>
</dbReference>
<sequence length="159" mass="17122">MSMPHTRIDYSAFTQMAPSVYAGLVAIGTAVKDAGLDPKLTELVKVRVSQINGCAFCIQYHLNIARQLGVEALKLDLLAGWKDAGVFSAREQAALAWAESLTALATQGASDALYEALQAQFSEKEVLYLTVSIGLINTWNRLGVGLRFAPPPAITRSQP</sequence>
<dbReference type="PANTHER" id="PTHR34846:SF10">
    <property type="entry name" value="CYTOPLASMIC PROTEIN"/>
    <property type="match status" value="1"/>
</dbReference>
<feature type="domain" description="Carboxymuconolactone decarboxylase-like" evidence="1">
    <location>
        <begin position="18"/>
        <end position="99"/>
    </location>
</feature>
<dbReference type="Proteomes" id="UP000234329">
    <property type="component" value="Unassembled WGS sequence"/>
</dbReference>
<evidence type="ECO:0000313" key="3">
    <source>
        <dbReference type="Proteomes" id="UP000234329"/>
    </source>
</evidence>
<reference evidence="2 3" key="1">
    <citation type="submission" date="2017-03" db="EMBL/GenBank/DDBJ databases">
        <title>Draft genime sequence of the acidophilic sulfur-oxidizing bacterium Acidithiobacillus sp. SH, isolated from seawater.</title>
        <authorList>
            <person name="Sharmin S."/>
            <person name="Tokuhisa M."/>
            <person name="Kanao T."/>
            <person name="Kamimura K."/>
        </authorList>
    </citation>
    <scope>NUCLEOTIDE SEQUENCE [LARGE SCALE GENOMIC DNA]</scope>
    <source>
        <strain evidence="2 3">SH</strain>
    </source>
</reference>
<dbReference type="InterPro" id="IPR003779">
    <property type="entry name" value="CMD-like"/>
</dbReference>
<dbReference type="AlphaFoldDB" id="A0A2I1DI75"/>
<dbReference type="PANTHER" id="PTHR34846">
    <property type="entry name" value="4-CARBOXYMUCONOLACTONE DECARBOXYLASE FAMILY PROTEIN (AFU_ORTHOLOGUE AFUA_6G11590)"/>
    <property type="match status" value="1"/>
</dbReference>
<evidence type="ECO:0000313" key="2">
    <source>
        <dbReference type="EMBL" id="PKY09575.1"/>
    </source>
</evidence>
<dbReference type="RefSeq" id="WP_101539025.1">
    <property type="nucleotide sequence ID" value="NZ_MXAV01000056.1"/>
</dbReference>
<gene>
    <name evidence="2" type="ORF">B1757_14605</name>
</gene>
<dbReference type="Pfam" id="PF02627">
    <property type="entry name" value="CMD"/>
    <property type="match status" value="1"/>
</dbReference>
<dbReference type="OrthoDB" id="9801997at2"/>